<dbReference type="InterPro" id="IPR042259">
    <property type="entry name" value="Raco-like_middle_sf"/>
</dbReference>
<dbReference type="Pfam" id="PF17651">
    <property type="entry name" value="Raco_middle"/>
    <property type="match status" value="1"/>
</dbReference>
<proteinExistence type="predicted"/>
<dbReference type="RefSeq" id="WP_075757777.1">
    <property type="nucleotide sequence ID" value="NZ_CP146991.1"/>
</dbReference>
<sequence length="612" mass="64706">MKKAAKTFTLTIKDNDSVLSCSSASTIMRTLLDRGLFIEANCNGRGSCGRCLVQVLEGRVADRDGNAVPPGENNMYLACQIYPQADVTICLPRLEVSQKAQAAQIPVEVTKALLKKIVLAPAYPTLSKHYSFQAMLRQALATAGAAAGGCDNITVLRSLQEAVAAKPELITLTLLQEEVIAVEAGDTSPALFGVAFDIGTTTVVGLLVDLNTYNVVAVCSKNNPQASRGADVITRIQAACESAEGLAGLSKLIRSCMNAIIHELCSQAGIETSHIYAVTIAGNTTMTQLLQGISPSTLVKQPYAALFNHLAPLCPNDIDIGINAWGKVLILPNVASFIGSDTTAAVLAAGQDLDTVPTLLVDLGTNGEMVLHDGQAMYACSTAAGPAFEGAHIRDGMRAAPGAISDVKITKDQVISTVIGEGKPAGICGSGMVKAIAEFIKTGILHTSGRFNQAAIAALHPGLQRRFRQSNNEWEFVLVAGAETMNGKDIAVTQSDIRQIQLVKSSLRTGIEFLLTKLNNKAETEYRIYLAGAFGNYIDIDSALLIGMLPAIKKESILSVGNAAGTGAVMALLSADNLKRCTAIADRIEYVELASQPGFQNRFLQNLAFPKN</sequence>
<dbReference type="InterPro" id="IPR041414">
    <property type="entry name" value="Raco-like_middle"/>
</dbReference>
<dbReference type="InterPro" id="IPR036010">
    <property type="entry name" value="2Fe-2S_ferredoxin-like_sf"/>
</dbReference>
<evidence type="ECO:0000313" key="2">
    <source>
        <dbReference type="EMBL" id="CVK21116.1"/>
    </source>
</evidence>
<dbReference type="InterPro" id="IPR027980">
    <property type="entry name" value="RACo_C"/>
</dbReference>
<dbReference type="Pfam" id="PF14574">
    <property type="entry name" value="RACo_C_ter"/>
    <property type="match status" value="1"/>
</dbReference>
<keyword evidence="3" id="KW-1185">Reference proteome</keyword>
<organism evidence="2 3">
    <name type="scientific">Sporomusa sphaeroides DSM 2875</name>
    <dbReference type="NCBI Taxonomy" id="1337886"/>
    <lineage>
        <taxon>Bacteria</taxon>
        <taxon>Bacillati</taxon>
        <taxon>Bacillota</taxon>
        <taxon>Negativicutes</taxon>
        <taxon>Selenomonadales</taxon>
        <taxon>Sporomusaceae</taxon>
        <taxon>Sporomusa</taxon>
    </lineage>
</organism>
<protein>
    <submittedName>
        <fullName evidence="2">Na(+)-translocating NADH-quinone reductase subunit F</fullName>
    </submittedName>
</protein>
<gene>
    <name evidence="2" type="ORF">SSPH_03793</name>
</gene>
<comment type="caution">
    <text evidence="2">The sequence shown here is derived from an EMBL/GenBank/DDBJ whole genome shotgun (WGS) entry which is preliminary data.</text>
</comment>
<accession>A0ABP2CBB9</accession>
<dbReference type="PANTHER" id="PTHR42895">
    <property type="entry name" value="IRON-SULFUR CLUSTER-BINDING PROTEIN-RELATED"/>
    <property type="match status" value="1"/>
</dbReference>
<dbReference type="Gene3D" id="3.10.20.30">
    <property type="match status" value="1"/>
</dbReference>
<dbReference type="Proteomes" id="UP000245702">
    <property type="component" value="Unassembled WGS sequence"/>
</dbReference>
<dbReference type="Gene3D" id="3.30.420.480">
    <property type="entry name" value="Domain of unknown function (DUF4445)"/>
    <property type="match status" value="1"/>
</dbReference>
<dbReference type="InterPro" id="IPR043129">
    <property type="entry name" value="ATPase_NBD"/>
</dbReference>
<name>A0ABP2CBB9_9FIRM</name>
<dbReference type="InterPro" id="IPR012675">
    <property type="entry name" value="Beta-grasp_dom_sf"/>
</dbReference>
<reference evidence="2 3" key="1">
    <citation type="submission" date="2016-01" db="EMBL/GenBank/DDBJ databases">
        <authorList>
            <person name="Brown R."/>
        </authorList>
    </citation>
    <scope>NUCLEOTIDE SEQUENCE [LARGE SCALE GENOMIC DNA]</scope>
    <source>
        <strain evidence="2">Sporomusa sphaeroides DSM 2875</strain>
    </source>
</reference>
<feature type="domain" description="2Fe-2S ferredoxin-type" evidence="1">
    <location>
        <begin position="6"/>
        <end position="95"/>
    </location>
</feature>
<dbReference type="PROSITE" id="PS51085">
    <property type="entry name" value="2FE2S_FER_2"/>
    <property type="match status" value="1"/>
</dbReference>
<evidence type="ECO:0000313" key="3">
    <source>
        <dbReference type="Proteomes" id="UP000245702"/>
    </source>
</evidence>
<dbReference type="SUPFAM" id="SSF54292">
    <property type="entry name" value="2Fe-2S ferredoxin-like"/>
    <property type="match status" value="1"/>
</dbReference>
<dbReference type="InterPro" id="IPR052911">
    <property type="entry name" value="Corrinoid_activation_enz"/>
</dbReference>
<dbReference type="Pfam" id="PF00111">
    <property type="entry name" value="Fer2"/>
    <property type="match status" value="1"/>
</dbReference>
<dbReference type="InterPro" id="IPR001041">
    <property type="entry name" value="2Fe-2S_ferredoxin-type"/>
</dbReference>
<dbReference type="SUPFAM" id="SSF53067">
    <property type="entry name" value="Actin-like ATPase domain"/>
    <property type="match status" value="1"/>
</dbReference>
<dbReference type="CDD" id="cd00207">
    <property type="entry name" value="fer2"/>
    <property type="match status" value="1"/>
</dbReference>
<dbReference type="EMBL" id="FCOW01000028">
    <property type="protein sequence ID" value="CVK21116.1"/>
    <property type="molecule type" value="Genomic_DNA"/>
</dbReference>
<dbReference type="PANTHER" id="PTHR42895:SF2">
    <property type="entry name" value="IRON-SULFUR CLUSTER PROTEIN"/>
    <property type="match status" value="1"/>
</dbReference>
<evidence type="ECO:0000259" key="1">
    <source>
        <dbReference type="PROSITE" id="PS51085"/>
    </source>
</evidence>